<dbReference type="RefSeq" id="WP_143150640.1">
    <property type="nucleotide sequence ID" value="NZ_CBHWAX010000041.1"/>
</dbReference>
<feature type="domain" description="HPt" evidence="2">
    <location>
        <begin position="19"/>
        <end position="114"/>
    </location>
</feature>
<reference evidence="4 6" key="2">
    <citation type="submission" date="2023-11" db="EMBL/GenBank/DDBJ databases">
        <title>MicrobeMod: A computational toolkit for identifying prokaryotic methylation and restriction-modification with nanopore sequencing.</title>
        <authorList>
            <person name="Crits-Christoph A."/>
            <person name="Kang S.C."/>
            <person name="Lee H."/>
            <person name="Ostrov N."/>
        </authorList>
    </citation>
    <scope>NUCLEOTIDE SEQUENCE [LARGE SCALE GENOMIC DNA]</scope>
    <source>
        <strain evidence="4 6">ATCC 23090</strain>
    </source>
</reference>
<accession>A0A1K1NGX1</accession>
<evidence type="ECO:0000313" key="5">
    <source>
        <dbReference type="Proteomes" id="UP000183788"/>
    </source>
</evidence>
<sequence length="116" mass="13567">MRADHALYSYNYLYKISGNSAFIHKMISLFINSVTEYADDLQLLQETKVLHDLKRTVHKLKPSVLSMEVMGAREIILKLEEKKNWDGELEELVAQLKGIFLQIRPMMEEDLKELKV</sequence>
<dbReference type="Proteomes" id="UP000183788">
    <property type="component" value="Unassembled WGS sequence"/>
</dbReference>
<dbReference type="Proteomes" id="UP001326715">
    <property type="component" value="Chromosome"/>
</dbReference>
<evidence type="ECO:0000313" key="6">
    <source>
        <dbReference type="Proteomes" id="UP001326715"/>
    </source>
</evidence>
<dbReference type="GO" id="GO:0004672">
    <property type="term" value="F:protein kinase activity"/>
    <property type="evidence" value="ECO:0007669"/>
    <property type="project" value="UniProtKB-ARBA"/>
</dbReference>
<protein>
    <submittedName>
        <fullName evidence="3">Hpt domain-containing protein</fullName>
    </submittedName>
</protein>
<dbReference type="AlphaFoldDB" id="A0A1K1NGX1"/>
<dbReference type="STRING" id="1004.SAMN05661012_01242"/>
<keyword evidence="1" id="KW-0597">Phosphoprotein</keyword>
<dbReference type="SUPFAM" id="SSF47226">
    <property type="entry name" value="Histidine-containing phosphotransfer domain, HPT domain"/>
    <property type="match status" value="1"/>
</dbReference>
<keyword evidence="6" id="KW-1185">Reference proteome</keyword>
<dbReference type="EMBL" id="FPIZ01000003">
    <property type="protein sequence ID" value="SFW33654.1"/>
    <property type="molecule type" value="Genomic_DNA"/>
</dbReference>
<organism evidence="3 5">
    <name type="scientific">Chitinophaga sancti</name>
    <dbReference type="NCBI Taxonomy" id="1004"/>
    <lineage>
        <taxon>Bacteria</taxon>
        <taxon>Pseudomonadati</taxon>
        <taxon>Bacteroidota</taxon>
        <taxon>Chitinophagia</taxon>
        <taxon>Chitinophagales</taxon>
        <taxon>Chitinophagaceae</taxon>
        <taxon>Chitinophaga</taxon>
    </lineage>
</organism>
<dbReference type="InterPro" id="IPR008207">
    <property type="entry name" value="Sig_transdc_His_kin_Hpt_dom"/>
</dbReference>
<evidence type="ECO:0000313" key="3">
    <source>
        <dbReference type="EMBL" id="SFW33654.1"/>
    </source>
</evidence>
<dbReference type="InterPro" id="IPR036641">
    <property type="entry name" value="HPT_dom_sf"/>
</dbReference>
<dbReference type="EMBL" id="CP140154">
    <property type="protein sequence ID" value="WQG91086.1"/>
    <property type="molecule type" value="Genomic_DNA"/>
</dbReference>
<dbReference type="OrthoDB" id="671273at2"/>
<dbReference type="Pfam" id="PF01627">
    <property type="entry name" value="Hpt"/>
    <property type="match status" value="1"/>
</dbReference>
<dbReference type="Gene3D" id="1.20.120.160">
    <property type="entry name" value="HPT domain"/>
    <property type="match status" value="1"/>
</dbReference>
<feature type="modified residue" description="Phosphohistidine" evidence="1">
    <location>
        <position position="58"/>
    </location>
</feature>
<dbReference type="GO" id="GO:0000160">
    <property type="term" value="P:phosphorelay signal transduction system"/>
    <property type="evidence" value="ECO:0007669"/>
    <property type="project" value="InterPro"/>
</dbReference>
<reference evidence="3 5" key="1">
    <citation type="submission" date="2016-11" db="EMBL/GenBank/DDBJ databases">
        <authorList>
            <person name="Jaros S."/>
            <person name="Januszkiewicz K."/>
            <person name="Wedrychowicz H."/>
        </authorList>
    </citation>
    <scope>NUCLEOTIDE SEQUENCE [LARGE SCALE GENOMIC DNA]</scope>
    <source>
        <strain evidence="3 5">DSM 784</strain>
    </source>
</reference>
<proteinExistence type="predicted"/>
<evidence type="ECO:0000259" key="2">
    <source>
        <dbReference type="PROSITE" id="PS50894"/>
    </source>
</evidence>
<dbReference type="PROSITE" id="PS50894">
    <property type="entry name" value="HPT"/>
    <property type="match status" value="1"/>
</dbReference>
<name>A0A1K1NGX1_9BACT</name>
<evidence type="ECO:0000313" key="4">
    <source>
        <dbReference type="EMBL" id="WQG91086.1"/>
    </source>
</evidence>
<evidence type="ECO:0000256" key="1">
    <source>
        <dbReference type="PROSITE-ProRule" id="PRU00110"/>
    </source>
</evidence>
<gene>
    <name evidence="3" type="ORF">SAMN05661012_01242</name>
    <name evidence="4" type="ORF">SR876_06220</name>
</gene>